<evidence type="ECO:0000313" key="13">
    <source>
        <dbReference type="Ensembl" id="ENSPNAP00000002304.1"/>
    </source>
</evidence>
<dbReference type="AlphaFoldDB" id="A0A3B4BUX7"/>
<name>A0A3B4BUX7_PYGNA</name>
<evidence type="ECO:0000259" key="12">
    <source>
        <dbReference type="PROSITE" id="PS51534"/>
    </source>
</evidence>
<proteinExistence type="predicted"/>
<keyword evidence="14" id="KW-1185">Reference proteome</keyword>
<dbReference type="PANTHER" id="PTHR15583:SF13">
    <property type="entry name" value="INTERLEUKIN-17 RECEPTOR A"/>
    <property type="match status" value="1"/>
</dbReference>
<dbReference type="Pfam" id="PF08357">
    <property type="entry name" value="SEFIR"/>
    <property type="match status" value="1"/>
</dbReference>
<keyword evidence="2" id="KW-1003">Cell membrane</keyword>
<dbReference type="InterPro" id="IPR039465">
    <property type="entry name" value="IL-17_rcpt-like"/>
</dbReference>
<evidence type="ECO:0000256" key="3">
    <source>
        <dbReference type="ARBA" id="ARBA00022692"/>
    </source>
</evidence>
<evidence type="ECO:0000256" key="11">
    <source>
        <dbReference type="SAM" id="SignalP"/>
    </source>
</evidence>
<dbReference type="InterPro" id="IPR032356">
    <property type="entry name" value="IL17R_A/B_N"/>
</dbReference>
<feature type="compositionally biased region" description="Polar residues" evidence="9">
    <location>
        <begin position="750"/>
        <end position="759"/>
    </location>
</feature>
<dbReference type="Pfam" id="PF16578">
    <property type="entry name" value="IL17R_fnIII_D2"/>
    <property type="match status" value="1"/>
</dbReference>
<evidence type="ECO:0000256" key="5">
    <source>
        <dbReference type="ARBA" id="ARBA00022989"/>
    </source>
</evidence>
<keyword evidence="4 11" id="KW-0732">Signal</keyword>
<dbReference type="OMA" id="EPGRIHQ"/>
<keyword evidence="8" id="KW-0325">Glycoprotein</keyword>
<keyword evidence="6 10" id="KW-0472">Membrane</keyword>
<dbReference type="GeneTree" id="ENSGT00940000159018"/>
<feature type="region of interest" description="Disordered" evidence="9">
    <location>
        <begin position="720"/>
        <end position="764"/>
    </location>
</feature>
<keyword evidence="7" id="KW-0675">Receptor</keyword>
<comment type="subcellular location">
    <subcellularLocation>
        <location evidence="1">Cell membrane</location>
        <topology evidence="1">Single-pass type I membrane protein</topology>
    </subcellularLocation>
</comment>
<keyword evidence="3 10" id="KW-0812">Transmembrane</keyword>
<evidence type="ECO:0000256" key="4">
    <source>
        <dbReference type="ARBA" id="ARBA00022729"/>
    </source>
</evidence>
<dbReference type="Ensembl" id="ENSPNAT00000010666.2">
    <property type="protein sequence ID" value="ENSPNAP00000002304.1"/>
    <property type="gene ID" value="ENSPNAG00000001170.2"/>
</dbReference>
<reference evidence="13" key="3">
    <citation type="submission" date="2025-09" db="UniProtKB">
        <authorList>
            <consortium name="Ensembl"/>
        </authorList>
    </citation>
    <scope>IDENTIFICATION</scope>
</reference>
<dbReference type="GO" id="GO:0030368">
    <property type="term" value="F:interleukin-17 receptor activity"/>
    <property type="evidence" value="ECO:0007669"/>
    <property type="project" value="InterPro"/>
</dbReference>
<dbReference type="PANTHER" id="PTHR15583">
    <property type="entry name" value="INTERLEUKIN-17 RECEPTOR"/>
    <property type="match status" value="1"/>
</dbReference>
<protein>
    <recommendedName>
        <fullName evidence="12">SEFIR domain-containing protein</fullName>
    </recommendedName>
</protein>
<evidence type="ECO:0000256" key="6">
    <source>
        <dbReference type="ARBA" id="ARBA00023136"/>
    </source>
</evidence>
<reference evidence="13 14" key="1">
    <citation type="submission" date="2020-10" db="EMBL/GenBank/DDBJ databases">
        <title>Pygocentrus nattereri (red-bellied piranha) genome, fPygNat1, primary haplotype.</title>
        <authorList>
            <person name="Myers G."/>
            <person name="Meyer A."/>
            <person name="Karagic N."/>
            <person name="Pippel M."/>
            <person name="Winkler S."/>
            <person name="Tracey A."/>
            <person name="Wood J."/>
            <person name="Formenti G."/>
            <person name="Howe K."/>
            <person name="Fedrigo O."/>
            <person name="Jarvis E.D."/>
        </authorList>
    </citation>
    <scope>NUCLEOTIDE SEQUENCE [LARGE SCALE GENOMIC DNA]</scope>
</reference>
<feature type="transmembrane region" description="Helical" evidence="10">
    <location>
        <begin position="301"/>
        <end position="324"/>
    </location>
</feature>
<feature type="chain" id="PRO_5017476645" description="SEFIR domain-containing protein" evidence="11">
    <location>
        <begin position="21"/>
        <end position="798"/>
    </location>
</feature>
<dbReference type="Gene3D" id="3.40.50.11530">
    <property type="match status" value="1"/>
</dbReference>
<dbReference type="Proteomes" id="UP001501920">
    <property type="component" value="Chromosome 1"/>
</dbReference>
<evidence type="ECO:0000256" key="9">
    <source>
        <dbReference type="SAM" id="MobiDB-lite"/>
    </source>
</evidence>
<dbReference type="STRING" id="42514.ENSPNAP00000002304"/>
<accession>A0A3B4BUX7</accession>
<feature type="signal peptide" evidence="11">
    <location>
        <begin position="1"/>
        <end position="20"/>
    </location>
</feature>
<dbReference type="InterPro" id="IPR038683">
    <property type="entry name" value="IL17RA/B_FnIII-like_1_sf"/>
</dbReference>
<dbReference type="OrthoDB" id="5915222at2759"/>
<evidence type="ECO:0000256" key="2">
    <source>
        <dbReference type="ARBA" id="ARBA00022475"/>
    </source>
</evidence>
<sequence length="798" mass="90196">MSFVWWKAVFLLVFLSEASCLRVLNASSLSCAVEEVVCTAEINKCFYKEWMEQQDYTPTAPVDLKVHWDIRMDENGALVPVIVAQWKVMDDGSIRDLKGAEFQVAKVDTSEHFCIHYTFLQQLPGMRNPKGEQWSLSVDRMVVDPGFTYFVSVANLPKPNLGYTNYNINKTIIVPNCSKPPMKWTKVCTDTGAFWQPNITMERTAPDGRTLLISFNTGELSERYHVFVKCGEDGQIKTILNKDNKSFLNVTFNLEAWPQTCCDFNVQIQPFFQKCRNDCHRKNRGFYICPKQDIPCKEPKIWLIFAALFLLFCGLVVFAACLCCRRQQKGEKIQPVKPTNGVVHPIPAPERSVLIIYSRDHPKYTDIVLKLSAFLRAKCGVEVYLDLLDTTSIGVMGRLPWTEQQKRLIEQTSNKVLVLCSRGVQAKWGAMCGAPQVRLREDVLSSMGDMLTLALQLITPDMQRPASYGKYVVAYFEDVSGEHDVPSMFDLAVKYKLMKHFEELYFRILDLEKYQRGKIHTIKGIGIDEYFNCPSGKALRDAIEVFQAYQLENPDWFEKECLDSEDEELAVASNPFLDQCTLPILTCEPVLNSGPPVFEHGVEMHKVEMTESICTPEIPLLNLDFVEPPVLGIQSAHSQVCSPFPSVEPAIFPADVYLPVLESQPCILAEPALQEPLLSNRNYVFAKGESQADNCSVEDVDALQQLMQLQLSLASCEVLAPPPSMDDHNQPEEVEESEMEEASGKRQSRWSDQGYSSRGSFVREETHPSPLAALAKLQEILYINSPISSGFCTETMDS</sequence>
<reference evidence="13" key="2">
    <citation type="submission" date="2025-08" db="UniProtKB">
        <authorList>
            <consortium name="Ensembl"/>
        </authorList>
    </citation>
    <scope>IDENTIFICATION</scope>
</reference>
<evidence type="ECO:0000256" key="7">
    <source>
        <dbReference type="ARBA" id="ARBA00023170"/>
    </source>
</evidence>
<keyword evidence="5 10" id="KW-1133">Transmembrane helix</keyword>
<organism evidence="13 14">
    <name type="scientific">Pygocentrus nattereri</name>
    <name type="common">Red-bellied piranha</name>
    <dbReference type="NCBI Taxonomy" id="42514"/>
    <lineage>
        <taxon>Eukaryota</taxon>
        <taxon>Metazoa</taxon>
        <taxon>Chordata</taxon>
        <taxon>Craniata</taxon>
        <taxon>Vertebrata</taxon>
        <taxon>Euteleostomi</taxon>
        <taxon>Actinopterygii</taxon>
        <taxon>Neopterygii</taxon>
        <taxon>Teleostei</taxon>
        <taxon>Ostariophysi</taxon>
        <taxon>Characiformes</taxon>
        <taxon>Characoidei</taxon>
        <taxon>Pygocentrus</taxon>
    </lineage>
</organism>
<feature type="domain" description="SEFIR" evidence="12">
    <location>
        <begin position="350"/>
        <end position="506"/>
    </location>
</feature>
<evidence type="ECO:0000313" key="14">
    <source>
        <dbReference type="Proteomes" id="UP001501920"/>
    </source>
</evidence>
<gene>
    <name evidence="13" type="primary">IL17RA</name>
</gene>
<feature type="compositionally biased region" description="Acidic residues" evidence="9">
    <location>
        <begin position="732"/>
        <end position="741"/>
    </location>
</feature>
<dbReference type="Gene3D" id="2.60.40.2150">
    <property type="entry name" value="Interleukin-17 receptor A/B, fibronectin-III-like domain 2"/>
    <property type="match status" value="1"/>
</dbReference>
<dbReference type="Pfam" id="PF16556">
    <property type="entry name" value="IL17R_fnIII_D1"/>
    <property type="match status" value="1"/>
</dbReference>
<dbReference type="InterPro" id="IPR013568">
    <property type="entry name" value="SEFIR_dom"/>
</dbReference>
<evidence type="ECO:0000256" key="8">
    <source>
        <dbReference type="ARBA" id="ARBA00023180"/>
    </source>
</evidence>
<dbReference type="Gene3D" id="2.60.40.2160">
    <property type="entry name" value="Interleukin-17 receptor A/B, fibronectin-III-like domain 1"/>
    <property type="match status" value="1"/>
</dbReference>
<dbReference type="PROSITE" id="PS51534">
    <property type="entry name" value="SEFIR"/>
    <property type="match status" value="1"/>
</dbReference>
<evidence type="ECO:0000256" key="10">
    <source>
        <dbReference type="SAM" id="Phobius"/>
    </source>
</evidence>
<dbReference type="FunFam" id="3.40.50.11530:FF:000002">
    <property type="entry name" value="Interleukin 17 receptor A"/>
    <property type="match status" value="1"/>
</dbReference>
<dbReference type="GO" id="GO:0005886">
    <property type="term" value="C:plasma membrane"/>
    <property type="evidence" value="ECO:0007669"/>
    <property type="project" value="UniProtKB-SubCell"/>
</dbReference>
<dbReference type="InterPro" id="IPR043046">
    <property type="entry name" value="IL17RA/B_FnIII-like_2_sf"/>
</dbReference>
<evidence type="ECO:0000256" key="1">
    <source>
        <dbReference type="ARBA" id="ARBA00004251"/>
    </source>
</evidence>